<organism evidence="1">
    <name type="scientific">Tanacetum cinerariifolium</name>
    <name type="common">Dalmatian daisy</name>
    <name type="synonym">Chrysanthemum cinerariifolium</name>
    <dbReference type="NCBI Taxonomy" id="118510"/>
    <lineage>
        <taxon>Eukaryota</taxon>
        <taxon>Viridiplantae</taxon>
        <taxon>Streptophyta</taxon>
        <taxon>Embryophyta</taxon>
        <taxon>Tracheophyta</taxon>
        <taxon>Spermatophyta</taxon>
        <taxon>Magnoliopsida</taxon>
        <taxon>eudicotyledons</taxon>
        <taxon>Gunneridae</taxon>
        <taxon>Pentapetalae</taxon>
        <taxon>asterids</taxon>
        <taxon>campanulids</taxon>
        <taxon>Asterales</taxon>
        <taxon>Asteraceae</taxon>
        <taxon>Asteroideae</taxon>
        <taxon>Anthemideae</taxon>
        <taxon>Anthemidinae</taxon>
        <taxon>Tanacetum</taxon>
    </lineage>
</organism>
<protein>
    <recommendedName>
        <fullName evidence="2">Retrovirus-related Pol polyprotein from transposon TNT 1-94</fullName>
    </recommendedName>
</protein>
<evidence type="ECO:0008006" key="2">
    <source>
        <dbReference type="Google" id="ProtNLM"/>
    </source>
</evidence>
<name>A0A699J8J8_TANCI</name>
<sequence length="121" mass="13884">MMLESIENGPLVHPTVKVDGLAHDLYALVNHCQSAKDIWERVKLPMKGTELSYQEREWHMVRQCTQPKRPRNAAWFKEKLMLAEAQESGQVLDEEKLAFLADPGITYCHDVQPTIIHNAAF</sequence>
<accession>A0A699J8J8</accession>
<gene>
    <name evidence="1" type="ORF">Tci_591530</name>
</gene>
<evidence type="ECO:0000313" key="1">
    <source>
        <dbReference type="EMBL" id="GFA19558.1"/>
    </source>
</evidence>
<comment type="caution">
    <text evidence="1">The sequence shown here is derived from an EMBL/GenBank/DDBJ whole genome shotgun (WGS) entry which is preliminary data.</text>
</comment>
<dbReference type="EMBL" id="BKCJ010383824">
    <property type="protein sequence ID" value="GFA19558.1"/>
    <property type="molecule type" value="Genomic_DNA"/>
</dbReference>
<proteinExistence type="predicted"/>
<reference evidence="1" key="1">
    <citation type="journal article" date="2019" name="Sci. Rep.">
        <title>Draft genome of Tanacetum cinerariifolium, the natural source of mosquito coil.</title>
        <authorList>
            <person name="Yamashiro T."/>
            <person name="Shiraishi A."/>
            <person name="Satake H."/>
            <person name="Nakayama K."/>
        </authorList>
    </citation>
    <scope>NUCLEOTIDE SEQUENCE</scope>
</reference>
<dbReference type="AlphaFoldDB" id="A0A699J8J8"/>